<keyword evidence="8" id="KW-1185">Reference proteome</keyword>
<evidence type="ECO:0000259" key="6">
    <source>
        <dbReference type="Pfam" id="PF00005"/>
    </source>
</evidence>
<evidence type="ECO:0000256" key="4">
    <source>
        <dbReference type="ARBA" id="ARBA00022989"/>
    </source>
</evidence>
<reference evidence="9" key="1">
    <citation type="submission" date="2016-06" db="UniProtKB">
        <authorList>
            <consortium name="WormBaseParasite"/>
        </authorList>
    </citation>
    <scope>IDENTIFICATION</scope>
</reference>
<dbReference type="InterPro" id="IPR050835">
    <property type="entry name" value="ABC_transporter_sub-D"/>
</dbReference>
<dbReference type="SUPFAM" id="SSF52540">
    <property type="entry name" value="P-loop containing nucleoside triphosphate hydrolases"/>
    <property type="match status" value="1"/>
</dbReference>
<dbReference type="AlphaFoldDB" id="A0A183DHL0"/>
<evidence type="ECO:0000256" key="5">
    <source>
        <dbReference type="ARBA" id="ARBA00023136"/>
    </source>
</evidence>
<dbReference type="GO" id="GO:0015910">
    <property type="term" value="P:long-chain fatty acid import into peroxisome"/>
    <property type="evidence" value="ECO:0007669"/>
    <property type="project" value="TreeGrafter"/>
</dbReference>
<dbReference type="InterPro" id="IPR003439">
    <property type="entry name" value="ABC_transporter-like_ATP-bd"/>
</dbReference>
<dbReference type="GO" id="GO:0005524">
    <property type="term" value="F:ATP binding"/>
    <property type="evidence" value="ECO:0007669"/>
    <property type="project" value="InterPro"/>
</dbReference>
<sequence length="158" mass="18391">MQRKGYSDETLWQILTTVHLTHIVDREGGWESKREWMHVLSGGEKQRLGLARIFYHRPQYALLDECTSAISTDIEALIYQAMKDAGFTLLTVSHRPSLWKFHTHLLHYDGQGSYRMHPINDSSDQFTYGDPEGTKIMMDSESILKGCEVNRLFFKTFF</sequence>
<keyword evidence="2" id="KW-0813">Transport</keyword>
<feature type="domain" description="ABC transporter" evidence="6">
    <location>
        <begin position="8"/>
        <end position="68"/>
    </location>
</feature>
<keyword evidence="3" id="KW-0812">Transmembrane</keyword>
<keyword evidence="4" id="KW-1133">Transmembrane helix</keyword>
<dbReference type="OrthoDB" id="422637at2759"/>
<evidence type="ECO:0000313" key="9">
    <source>
        <dbReference type="WBParaSite" id="GPUH_0000821001-mRNA-1"/>
    </source>
</evidence>
<dbReference type="GO" id="GO:0005324">
    <property type="term" value="F:long-chain fatty acid transmembrane transporter activity"/>
    <property type="evidence" value="ECO:0007669"/>
    <property type="project" value="TreeGrafter"/>
</dbReference>
<dbReference type="PANTHER" id="PTHR11384:SF67">
    <property type="entry name" value="ATP-BINDING CASSETTE SUB-FAMILY D MEMBER 1"/>
    <property type="match status" value="1"/>
</dbReference>
<keyword evidence="5" id="KW-0472">Membrane</keyword>
<dbReference type="Proteomes" id="UP000271098">
    <property type="component" value="Unassembled WGS sequence"/>
</dbReference>
<dbReference type="PANTHER" id="PTHR11384">
    <property type="entry name" value="ATP-BINDING CASSETTE, SUB-FAMILY D MEMBER"/>
    <property type="match status" value="1"/>
</dbReference>
<dbReference type="GO" id="GO:0042626">
    <property type="term" value="F:ATPase-coupled transmembrane transporter activity"/>
    <property type="evidence" value="ECO:0007669"/>
    <property type="project" value="TreeGrafter"/>
</dbReference>
<dbReference type="GO" id="GO:0016887">
    <property type="term" value="F:ATP hydrolysis activity"/>
    <property type="evidence" value="ECO:0007669"/>
    <property type="project" value="InterPro"/>
</dbReference>
<dbReference type="Gene3D" id="3.40.50.300">
    <property type="entry name" value="P-loop containing nucleotide triphosphate hydrolases"/>
    <property type="match status" value="1"/>
</dbReference>
<evidence type="ECO:0000256" key="1">
    <source>
        <dbReference type="ARBA" id="ARBA00008575"/>
    </source>
</evidence>
<proteinExistence type="inferred from homology"/>
<reference evidence="7 8" key="2">
    <citation type="submission" date="2018-11" db="EMBL/GenBank/DDBJ databases">
        <authorList>
            <consortium name="Pathogen Informatics"/>
        </authorList>
    </citation>
    <scope>NUCLEOTIDE SEQUENCE [LARGE SCALE GENOMIC DNA]</scope>
</reference>
<dbReference type="GO" id="GO:0042760">
    <property type="term" value="P:very long-chain fatty acid catabolic process"/>
    <property type="evidence" value="ECO:0007669"/>
    <property type="project" value="TreeGrafter"/>
</dbReference>
<evidence type="ECO:0000313" key="8">
    <source>
        <dbReference type="Proteomes" id="UP000271098"/>
    </source>
</evidence>
<dbReference type="GO" id="GO:0006635">
    <property type="term" value="P:fatty acid beta-oxidation"/>
    <property type="evidence" value="ECO:0007669"/>
    <property type="project" value="TreeGrafter"/>
</dbReference>
<dbReference type="WBParaSite" id="GPUH_0000821001-mRNA-1">
    <property type="protein sequence ID" value="GPUH_0000821001-mRNA-1"/>
    <property type="gene ID" value="GPUH_0000821001"/>
</dbReference>
<evidence type="ECO:0000256" key="2">
    <source>
        <dbReference type="ARBA" id="ARBA00022448"/>
    </source>
</evidence>
<accession>A0A183DHL0</accession>
<dbReference type="GO" id="GO:0007031">
    <property type="term" value="P:peroxisome organization"/>
    <property type="evidence" value="ECO:0007669"/>
    <property type="project" value="TreeGrafter"/>
</dbReference>
<dbReference type="EMBL" id="UYRT01023235">
    <property type="protein sequence ID" value="VDK61222.1"/>
    <property type="molecule type" value="Genomic_DNA"/>
</dbReference>
<dbReference type="InterPro" id="IPR027417">
    <property type="entry name" value="P-loop_NTPase"/>
</dbReference>
<dbReference type="GO" id="GO:0005778">
    <property type="term" value="C:peroxisomal membrane"/>
    <property type="evidence" value="ECO:0007669"/>
    <property type="project" value="TreeGrafter"/>
</dbReference>
<gene>
    <name evidence="7" type="ORF">GPUH_LOCUS8201</name>
</gene>
<evidence type="ECO:0000313" key="7">
    <source>
        <dbReference type="EMBL" id="VDK61222.1"/>
    </source>
</evidence>
<protein>
    <submittedName>
        <fullName evidence="9">ABC transporter domain-containing protein</fullName>
    </submittedName>
</protein>
<comment type="similarity">
    <text evidence="1">Belongs to the ABC transporter superfamily. ABCD family. Peroxisomal fatty acyl CoA transporter (TC 3.A.1.203) subfamily.</text>
</comment>
<organism evidence="9">
    <name type="scientific">Gongylonema pulchrum</name>
    <dbReference type="NCBI Taxonomy" id="637853"/>
    <lineage>
        <taxon>Eukaryota</taxon>
        <taxon>Metazoa</taxon>
        <taxon>Ecdysozoa</taxon>
        <taxon>Nematoda</taxon>
        <taxon>Chromadorea</taxon>
        <taxon>Rhabditida</taxon>
        <taxon>Spirurina</taxon>
        <taxon>Spiruromorpha</taxon>
        <taxon>Spiruroidea</taxon>
        <taxon>Gongylonematidae</taxon>
        <taxon>Gongylonema</taxon>
    </lineage>
</organism>
<evidence type="ECO:0000256" key="3">
    <source>
        <dbReference type="ARBA" id="ARBA00022692"/>
    </source>
</evidence>
<dbReference type="Pfam" id="PF00005">
    <property type="entry name" value="ABC_tran"/>
    <property type="match status" value="1"/>
</dbReference>
<name>A0A183DHL0_9BILA</name>